<evidence type="ECO:0000313" key="4">
    <source>
        <dbReference type="EMBL" id="KAF2000430.1"/>
    </source>
</evidence>
<evidence type="ECO:0000256" key="2">
    <source>
        <dbReference type="PROSITE-ProRule" id="PRU00023"/>
    </source>
</evidence>
<feature type="repeat" description="ANK" evidence="2">
    <location>
        <begin position="604"/>
        <end position="629"/>
    </location>
</feature>
<protein>
    <submittedName>
        <fullName evidence="4">Ankyrin</fullName>
    </submittedName>
</protein>
<dbReference type="Pfam" id="PF22939">
    <property type="entry name" value="WHD_GPIID"/>
    <property type="match status" value="1"/>
</dbReference>
<dbReference type="PANTHER" id="PTHR10039">
    <property type="entry name" value="AMELOGENIN"/>
    <property type="match status" value="1"/>
</dbReference>
<dbReference type="EMBL" id="ML977589">
    <property type="protein sequence ID" value="KAF2000430.1"/>
    <property type="molecule type" value="Genomic_DNA"/>
</dbReference>
<feature type="repeat" description="ANK" evidence="2">
    <location>
        <begin position="442"/>
        <end position="474"/>
    </location>
</feature>
<dbReference type="PANTHER" id="PTHR10039:SF16">
    <property type="entry name" value="GPI INOSITOL-DEACYLASE"/>
    <property type="match status" value="1"/>
</dbReference>
<sequence length="629" mass="69698">MWLHGIPGSGKTVLCSSIIEHLSELCRPQNESIVISFFFEFSTKDKSSLSKFLRTLLSQLVVQKQSTLESIHTLYAQHHDGFKPPSERVLLETLRVALVDAGTVYFVMDALDESCERVGLLNIVEQVATWQLNGLHLLATSRSESDIEDTFRRLNSTILHIGGQNIKQDIKIHVQNSVSQDRRLGRWASDVQREVVEAVSHKAGEMFRWATCQLEALRKCRNVKELYKALETLPDTLDETYARILDTLDPVLESDALKILSWLCFAFEAPTVAEFVDILAVDVDSLTYDPAQRVQDLDDILSICGSLVTKSSGSDGVLKLAHSSVKEYLMSDRILKGRHSKYYIDQPAADKLIATTCLVYLRYQHTRNGDYPREGILQPLIRYSLNFWPEHFIEADAMSDLLPLAVDLLTNSESSFLEWAWLSGYSANGLYTEAPHNNTGTNLDALLYYAALVGSPDLMKAFLARGADINTVSGQHGTPLTVATLSFHISSVEYLLSEGANINASGSYTGNPLEAAASCGWLEAAKLLISKGANVNAYENDYDTALIGASMTALQLVIDRYGVDYTTADAQGRTVLHMAAQGITVGTIEYLIKLGLNPNQEDIRGWSPLHYAALTEDEENLKALLPHTT</sequence>
<dbReference type="OrthoDB" id="1577640at2759"/>
<dbReference type="InterPro" id="IPR007111">
    <property type="entry name" value="NACHT_NTPase"/>
</dbReference>
<dbReference type="SMART" id="SM00248">
    <property type="entry name" value="ANK"/>
    <property type="match status" value="5"/>
</dbReference>
<feature type="domain" description="NACHT" evidence="3">
    <location>
        <begin position="1"/>
        <end position="149"/>
    </location>
</feature>
<feature type="repeat" description="ANK" evidence="2">
    <location>
        <begin position="475"/>
        <end position="507"/>
    </location>
</feature>
<dbReference type="SUPFAM" id="SSF52540">
    <property type="entry name" value="P-loop containing nucleoside triphosphate hydrolases"/>
    <property type="match status" value="1"/>
</dbReference>
<reference evidence="4" key="1">
    <citation type="journal article" date="2020" name="Stud. Mycol.">
        <title>101 Dothideomycetes genomes: a test case for predicting lifestyles and emergence of pathogens.</title>
        <authorList>
            <person name="Haridas S."/>
            <person name="Albert R."/>
            <person name="Binder M."/>
            <person name="Bloem J."/>
            <person name="Labutti K."/>
            <person name="Salamov A."/>
            <person name="Andreopoulos B."/>
            <person name="Baker S."/>
            <person name="Barry K."/>
            <person name="Bills G."/>
            <person name="Bluhm B."/>
            <person name="Cannon C."/>
            <person name="Castanera R."/>
            <person name="Culley D."/>
            <person name="Daum C."/>
            <person name="Ezra D."/>
            <person name="Gonzalez J."/>
            <person name="Henrissat B."/>
            <person name="Kuo A."/>
            <person name="Liang C."/>
            <person name="Lipzen A."/>
            <person name="Lutzoni F."/>
            <person name="Magnuson J."/>
            <person name="Mondo S."/>
            <person name="Nolan M."/>
            <person name="Ohm R."/>
            <person name="Pangilinan J."/>
            <person name="Park H.-J."/>
            <person name="Ramirez L."/>
            <person name="Alfaro M."/>
            <person name="Sun H."/>
            <person name="Tritt A."/>
            <person name="Yoshinaga Y."/>
            <person name="Zwiers L.-H."/>
            <person name="Turgeon B."/>
            <person name="Goodwin S."/>
            <person name="Spatafora J."/>
            <person name="Crous P."/>
            <person name="Grigoriev I."/>
        </authorList>
    </citation>
    <scope>NUCLEOTIDE SEQUENCE</scope>
    <source>
        <strain evidence="4">CBS 123094</strain>
    </source>
</reference>
<feature type="repeat" description="ANK" evidence="2">
    <location>
        <begin position="508"/>
        <end position="540"/>
    </location>
</feature>
<organism evidence="4 5">
    <name type="scientific">Amniculicola lignicola CBS 123094</name>
    <dbReference type="NCBI Taxonomy" id="1392246"/>
    <lineage>
        <taxon>Eukaryota</taxon>
        <taxon>Fungi</taxon>
        <taxon>Dikarya</taxon>
        <taxon>Ascomycota</taxon>
        <taxon>Pezizomycotina</taxon>
        <taxon>Dothideomycetes</taxon>
        <taxon>Pleosporomycetidae</taxon>
        <taxon>Pleosporales</taxon>
        <taxon>Amniculicolaceae</taxon>
        <taxon>Amniculicola</taxon>
    </lineage>
</organism>
<feature type="non-terminal residue" evidence="4">
    <location>
        <position position="629"/>
    </location>
</feature>
<proteinExistence type="predicted"/>
<dbReference type="Pfam" id="PF12796">
    <property type="entry name" value="Ank_2"/>
    <property type="match status" value="2"/>
</dbReference>
<dbReference type="InterPro" id="IPR056884">
    <property type="entry name" value="NPHP3-like_N"/>
</dbReference>
<dbReference type="PROSITE" id="PS50297">
    <property type="entry name" value="ANK_REP_REGION"/>
    <property type="match status" value="3"/>
</dbReference>
<dbReference type="Gene3D" id="1.25.40.20">
    <property type="entry name" value="Ankyrin repeat-containing domain"/>
    <property type="match status" value="1"/>
</dbReference>
<dbReference type="PROSITE" id="PS50088">
    <property type="entry name" value="ANK_REPEAT"/>
    <property type="match status" value="5"/>
</dbReference>
<keyword evidence="1" id="KW-0677">Repeat</keyword>
<evidence type="ECO:0000313" key="5">
    <source>
        <dbReference type="Proteomes" id="UP000799779"/>
    </source>
</evidence>
<evidence type="ECO:0000259" key="3">
    <source>
        <dbReference type="PROSITE" id="PS50837"/>
    </source>
</evidence>
<keyword evidence="5" id="KW-1185">Reference proteome</keyword>
<dbReference type="Pfam" id="PF24883">
    <property type="entry name" value="NPHP3_N"/>
    <property type="match status" value="1"/>
</dbReference>
<dbReference type="Proteomes" id="UP000799779">
    <property type="component" value="Unassembled WGS sequence"/>
</dbReference>
<dbReference type="SUPFAM" id="SSF48403">
    <property type="entry name" value="Ankyrin repeat"/>
    <property type="match status" value="1"/>
</dbReference>
<keyword evidence="2" id="KW-0040">ANK repeat</keyword>
<feature type="repeat" description="ANK" evidence="2">
    <location>
        <begin position="571"/>
        <end position="603"/>
    </location>
</feature>
<accession>A0A6A5WEX1</accession>
<dbReference type="InterPro" id="IPR036770">
    <property type="entry name" value="Ankyrin_rpt-contain_sf"/>
</dbReference>
<dbReference type="InterPro" id="IPR027417">
    <property type="entry name" value="P-loop_NTPase"/>
</dbReference>
<dbReference type="AlphaFoldDB" id="A0A6A5WEX1"/>
<gene>
    <name evidence="4" type="ORF">P154DRAFT_492097</name>
</gene>
<dbReference type="InterPro" id="IPR054471">
    <property type="entry name" value="GPIID_WHD"/>
</dbReference>
<dbReference type="Gene3D" id="3.40.50.300">
    <property type="entry name" value="P-loop containing nucleotide triphosphate hydrolases"/>
    <property type="match status" value="1"/>
</dbReference>
<dbReference type="PROSITE" id="PS50837">
    <property type="entry name" value="NACHT"/>
    <property type="match status" value="1"/>
</dbReference>
<dbReference type="InterPro" id="IPR002110">
    <property type="entry name" value="Ankyrin_rpt"/>
</dbReference>
<evidence type="ECO:0000256" key="1">
    <source>
        <dbReference type="ARBA" id="ARBA00022737"/>
    </source>
</evidence>
<name>A0A6A5WEX1_9PLEO</name>